<dbReference type="GO" id="GO:0045332">
    <property type="term" value="P:phospholipid translocation"/>
    <property type="evidence" value="ECO:0007669"/>
    <property type="project" value="TreeGrafter"/>
</dbReference>
<name>A0A6A3T9Y9_9STRA</name>
<keyword evidence="7" id="KW-0812">Transmembrane</keyword>
<feature type="transmembrane region" description="Helical" evidence="7">
    <location>
        <begin position="89"/>
        <end position="107"/>
    </location>
</feature>
<reference evidence="11 12" key="1">
    <citation type="submission" date="2018-08" db="EMBL/GenBank/DDBJ databases">
        <title>Genomic investigation of the strawberry pathogen Phytophthora fragariae indicates pathogenicity is determined by transcriptional variation in three key races.</title>
        <authorList>
            <person name="Adams T.M."/>
            <person name="Armitage A.D."/>
            <person name="Sobczyk M.K."/>
            <person name="Bates H.J."/>
            <person name="Dunwell J.M."/>
            <person name="Nellist C.F."/>
            <person name="Harrison R.J."/>
        </authorList>
    </citation>
    <scope>NUCLEOTIDE SEQUENCE [LARGE SCALE GENOMIC DNA]</scope>
    <source>
        <strain evidence="10 12">NOV-71</strain>
        <strain evidence="9 11">NOV-9</strain>
    </source>
</reference>
<dbReference type="GO" id="GO:0140326">
    <property type="term" value="F:ATPase-coupled intramembrane lipid transporter activity"/>
    <property type="evidence" value="ECO:0007669"/>
    <property type="project" value="TreeGrafter"/>
</dbReference>
<comment type="caution">
    <text evidence="10">The sequence shown here is derived from an EMBL/GenBank/DDBJ whole genome shotgun (WGS) entry which is preliminary data.</text>
</comment>
<dbReference type="PANTHER" id="PTHR24092:SF180">
    <property type="entry name" value="PHOSPHOLIPID-TRANSPORTING ATPASE DNF1-RELATED"/>
    <property type="match status" value="1"/>
</dbReference>
<feature type="domain" description="P-type ATPase C-terminal" evidence="8">
    <location>
        <begin position="13"/>
        <end position="117"/>
    </location>
</feature>
<evidence type="ECO:0000259" key="8">
    <source>
        <dbReference type="Pfam" id="PF16212"/>
    </source>
</evidence>
<evidence type="ECO:0000256" key="3">
    <source>
        <dbReference type="ARBA" id="ARBA00022448"/>
    </source>
</evidence>
<keyword evidence="3" id="KW-0813">Transport</keyword>
<evidence type="ECO:0000313" key="9">
    <source>
        <dbReference type="EMBL" id="KAE8946208.1"/>
    </source>
</evidence>
<dbReference type="GO" id="GO:0046872">
    <property type="term" value="F:metal ion binding"/>
    <property type="evidence" value="ECO:0007669"/>
    <property type="project" value="UniProtKB-KW"/>
</dbReference>
<accession>A0A6A3T9Y9</accession>
<evidence type="ECO:0000256" key="5">
    <source>
        <dbReference type="ARBA" id="ARBA00022842"/>
    </source>
</evidence>
<keyword evidence="5" id="KW-0460">Magnesium</keyword>
<evidence type="ECO:0000313" key="11">
    <source>
        <dbReference type="Proteomes" id="UP000429523"/>
    </source>
</evidence>
<organism evidence="10 12">
    <name type="scientific">Phytophthora fragariae</name>
    <dbReference type="NCBI Taxonomy" id="53985"/>
    <lineage>
        <taxon>Eukaryota</taxon>
        <taxon>Sar</taxon>
        <taxon>Stramenopiles</taxon>
        <taxon>Oomycota</taxon>
        <taxon>Peronosporomycetes</taxon>
        <taxon>Peronosporales</taxon>
        <taxon>Peronosporaceae</taxon>
        <taxon>Phytophthora</taxon>
    </lineage>
</organism>
<evidence type="ECO:0000256" key="2">
    <source>
        <dbReference type="ARBA" id="ARBA00004308"/>
    </source>
</evidence>
<keyword evidence="7" id="KW-0472">Membrane</keyword>
<proteinExistence type="predicted"/>
<evidence type="ECO:0000256" key="4">
    <source>
        <dbReference type="ARBA" id="ARBA00022723"/>
    </source>
</evidence>
<evidence type="ECO:0000256" key="6">
    <source>
        <dbReference type="SAM" id="MobiDB-lite"/>
    </source>
</evidence>
<sequence>MSIRDFPVIATESGKGGGLITLGFVVFTNLVIVVNLKLCLETFMLTWQFLLTVTVSVLLWFAVGSLISLPNAGFPQATGEMEYLLELPTFWLVCFLVLSLSLLRDALWKIVRRFSLPSMYHILQERELMGLPNSPRGMLREHRRSVSNTAWSDEPATVVDYANLFSNMPRLESPEETLMRSSPLGEKLIASPFSTSSSGGDTIHPDHTVGFQSREKKRNIRIRGSFHAIGSSDSFGSGVEPSFLEAPGSVAATATASASVGARSSSFVGVPGAQYHGYAFSEDENVDSDVEAASSSTSRGDVDQGRATAFGPSSIKKVLKSVRGRKNA</sequence>
<evidence type="ECO:0000256" key="7">
    <source>
        <dbReference type="SAM" id="Phobius"/>
    </source>
</evidence>
<protein>
    <recommendedName>
        <fullName evidence="8">P-type ATPase C-terminal domain-containing protein</fullName>
    </recommendedName>
</protein>
<evidence type="ECO:0000313" key="12">
    <source>
        <dbReference type="Proteomes" id="UP000441208"/>
    </source>
</evidence>
<dbReference type="Pfam" id="PF16212">
    <property type="entry name" value="PhoLip_ATPase_C"/>
    <property type="match status" value="1"/>
</dbReference>
<keyword evidence="4" id="KW-0479">Metal-binding</keyword>
<dbReference type="EMBL" id="QXGF01000127">
    <property type="protein sequence ID" value="KAE8946208.1"/>
    <property type="molecule type" value="Genomic_DNA"/>
</dbReference>
<feature type="region of interest" description="Disordered" evidence="6">
    <location>
        <begin position="289"/>
        <end position="309"/>
    </location>
</feature>
<feature type="transmembrane region" description="Helical" evidence="7">
    <location>
        <begin position="20"/>
        <end position="40"/>
    </location>
</feature>
<dbReference type="InterPro" id="IPR032630">
    <property type="entry name" value="P_typ_ATPase_c"/>
</dbReference>
<dbReference type="GO" id="GO:0005886">
    <property type="term" value="C:plasma membrane"/>
    <property type="evidence" value="ECO:0007669"/>
    <property type="project" value="TreeGrafter"/>
</dbReference>
<evidence type="ECO:0000256" key="1">
    <source>
        <dbReference type="ARBA" id="ARBA00004141"/>
    </source>
</evidence>
<keyword evidence="7" id="KW-1133">Transmembrane helix</keyword>
<dbReference type="Proteomes" id="UP000441208">
    <property type="component" value="Unassembled WGS sequence"/>
</dbReference>
<comment type="subcellular location">
    <subcellularLocation>
        <location evidence="2">Endomembrane system</location>
    </subcellularLocation>
    <subcellularLocation>
        <location evidence="1">Membrane</location>
        <topology evidence="1">Multi-pass membrane protein</topology>
    </subcellularLocation>
</comment>
<gene>
    <name evidence="10" type="ORF">PF007_g3795</name>
    <name evidence="9" type="ORF">PF009_g4164</name>
</gene>
<evidence type="ECO:0000313" key="10">
    <source>
        <dbReference type="EMBL" id="KAE9132260.1"/>
    </source>
</evidence>
<dbReference type="AlphaFoldDB" id="A0A6A3T9Y9"/>
<dbReference type="PANTHER" id="PTHR24092">
    <property type="entry name" value="PROBABLE PHOSPHOLIPID-TRANSPORTING ATPASE"/>
    <property type="match status" value="1"/>
</dbReference>
<dbReference type="Proteomes" id="UP000429523">
    <property type="component" value="Unassembled WGS sequence"/>
</dbReference>
<dbReference type="EMBL" id="QXFZ01000116">
    <property type="protein sequence ID" value="KAE9132260.1"/>
    <property type="molecule type" value="Genomic_DNA"/>
</dbReference>
<feature type="transmembrane region" description="Helical" evidence="7">
    <location>
        <begin position="47"/>
        <end position="69"/>
    </location>
</feature>